<reference evidence="2 3" key="1">
    <citation type="submission" date="2016-03" db="EMBL/GenBank/DDBJ databases">
        <title>Draft genome sequence of Acetobacter malorum CECT 7742, a strain isolated from strawberry vinegar.</title>
        <authorList>
            <person name="Sainz F."/>
            <person name="Mas A."/>
            <person name="Torija M.J."/>
        </authorList>
    </citation>
    <scope>NUCLEOTIDE SEQUENCE [LARGE SCALE GENOMIC DNA]</scope>
    <source>
        <strain evidence="2 3">CECT 7742</strain>
    </source>
</reference>
<keyword evidence="1" id="KW-0732">Signal</keyword>
<evidence type="ECO:0000313" key="3">
    <source>
        <dbReference type="Proteomes" id="UP000077349"/>
    </source>
</evidence>
<dbReference type="EMBL" id="LVHD01000012">
    <property type="protein sequence ID" value="OAG77481.1"/>
    <property type="molecule type" value="Genomic_DNA"/>
</dbReference>
<accession>A0A177GCJ1</accession>
<evidence type="ECO:0000256" key="1">
    <source>
        <dbReference type="SAM" id="SignalP"/>
    </source>
</evidence>
<feature type="signal peptide" evidence="1">
    <location>
        <begin position="1"/>
        <end position="32"/>
    </location>
</feature>
<sequence>MQVYPTRCVTVVRRLALMATAALLSCGPLAHAQAAVDPSATKAFQDLYQHEWAWRMDLQGSLPDGKPSAHLPKVDPATQQARQETWRKALADLNAIPVQSLSAQDQVNYAVYKQQLTVLLDDQNMQVWQIPFDADSGFWSDLPPSDTPFLKEQDYRDYISRLNETGRYFADEIAAMKAGMARGFVQPRLIVEQRLQDLEKMASVTPEDSAFAPPFKHFPEDIPAKTQAALRQDGLNAIRETVIPAYKTLYAFMKDEYLPHARASLAAEDQPDGKAYYRSQIREYTTLDMSPDEIHKIGIREVAGLHKQMLGVMAETHFKGDFPAFLKFLRTDPQFYPKTGDDLLKDAAWLAKRVDGKVGDIIGRLPRGRFTIEPVPADVAPVYTAGRGGPHTYLVNTYDLPSRPLYALPALTLHESSPGHSLQLSLAEEQPAVPPYRRFNYISAYGEGWALYCEYLGNEMGIYETAYDRFGYLSYQAWRAARLVVDTGLHHLHWSREQARAYLRENTALSEHEIDTEVDRYIAWPAQALSYYLGESDIRRNRARAEKALGKAFDLRAFHDAVLATGSVPLPVLDGAIDHFIQTGGRSPYVGEGAQ</sequence>
<dbReference type="STRING" id="178901.AmDm5_1408"/>
<dbReference type="InterPro" id="IPR010281">
    <property type="entry name" value="DUF885"/>
</dbReference>
<dbReference type="PROSITE" id="PS51257">
    <property type="entry name" value="PROKAR_LIPOPROTEIN"/>
    <property type="match status" value="1"/>
</dbReference>
<dbReference type="PATRIC" id="fig|178901.16.peg.1306"/>
<dbReference type="Pfam" id="PF05960">
    <property type="entry name" value="DUF885"/>
    <property type="match status" value="1"/>
</dbReference>
<proteinExistence type="predicted"/>
<dbReference type="AlphaFoldDB" id="A0A177GCJ1"/>
<dbReference type="PANTHER" id="PTHR33361:SF2">
    <property type="entry name" value="DUF885 DOMAIN-CONTAINING PROTEIN"/>
    <property type="match status" value="1"/>
</dbReference>
<evidence type="ECO:0000313" key="2">
    <source>
        <dbReference type="EMBL" id="OAG77481.1"/>
    </source>
</evidence>
<name>A0A177GCJ1_9PROT</name>
<evidence type="ECO:0008006" key="4">
    <source>
        <dbReference type="Google" id="ProtNLM"/>
    </source>
</evidence>
<dbReference type="PANTHER" id="PTHR33361">
    <property type="entry name" value="GLR0591 PROTEIN"/>
    <property type="match status" value="1"/>
</dbReference>
<dbReference type="Proteomes" id="UP000077349">
    <property type="component" value="Unassembled WGS sequence"/>
</dbReference>
<gene>
    <name evidence="2" type="ORF">Amal_01239</name>
</gene>
<organism evidence="2 3">
    <name type="scientific">Acetobacter malorum</name>
    <dbReference type="NCBI Taxonomy" id="178901"/>
    <lineage>
        <taxon>Bacteria</taxon>
        <taxon>Pseudomonadati</taxon>
        <taxon>Pseudomonadota</taxon>
        <taxon>Alphaproteobacteria</taxon>
        <taxon>Acetobacterales</taxon>
        <taxon>Acetobacteraceae</taxon>
        <taxon>Acetobacter</taxon>
    </lineage>
</organism>
<comment type="caution">
    <text evidence="2">The sequence shown here is derived from an EMBL/GenBank/DDBJ whole genome shotgun (WGS) entry which is preliminary data.</text>
</comment>
<protein>
    <recommendedName>
        <fullName evidence="4">DUF885 domain-containing protein</fullName>
    </recommendedName>
</protein>
<dbReference type="eggNOG" id="COG4805">
    <property type="taxonomic scope" value="Bacteria"/>
</dbReference>
<feature type="chain" id="PRO_5008061806" description="DUF885 domain-containing protein" evidence="1">
    <location>
        <begin position="33"/>
        <end position="595"/>
    </location>
</feature>